<sequence length="294" mass="31969">MNLRFVEAFVWVARMKSITRAAEKLCLTQSAVSSRITALEEEVGTPLLDRRDRVFRLTNAGTRFLDYAERFLALQRDVKREFGVPEALPLSLRIGGIETALHTFLIDVVRHLKARNPQIEFELTVEMTPLLNEQIRRGGLDLVFSAMPATGNGVFSEALPVMEMAFVGPADAAPAGPLSVDDLVAHDILTFQRGSQPHVALMDALRNAGVGHKHVQTISSISALVKLVESGFGLATLPRAAAEQLAAQHRIAVLDCELPLAPLPIFASFWSYPAAPALEAAIADAIVYARGRLG</sequence>
<reference evidence="6" key="1">
    <citation type="submission" date="2020-11" db="EMBL/GenBank/DDBJ databases">
        <title>Azospira restricta DSM 18626 genome sequence.</title>
        <authorList>
            <person name="Moe W.M."/>
        </authorList>
    </citation>
    <scope>NUCLEOTIDE SEQUENCE</scope>
    <source>
        <strain evidence="6">DSM 18626</strain>
    </source>
</reference>
<dbReference type="RefSeq" id="WP_203386640.1">
    <property type="nucleotide sequence ID" value="NZ_CP064781.1"/>
</dbReference>
<evidence type="ECO:0000259" key="5">
    <source>
        <dbReference type="PROSITE" id="PS50931"/>
    </source>
</evidence>
<dbReference type="PROSITE" id="PS50931">
    <property type="entry name" value="HTH_LYSR"/>
    <property type="match status" value="1"/>
</dbReference>
<dbReference type="PRINTS" id="PR00039">
    <property type="entry name" value="HTHLYSR"/>
</dbReference>
<comment type="similarity">
    <text evidence="1">Belongs to the LysR transcriptional regulatory family.</text>
</comment>
<dbReference type="SUPFAM" id="SSF46785">
    <property type="entry name" value="Winged helix' DNA-binding domain"/>
    <property type="match status" value="1"/>
</dbReference>
<dbReference type="GO" id="GO:0003700">
    <property type="term" value="F:DNA-binding transcription factor activity"/>
    <property type="evidence" value="ECO:0007669"/>
    <property type="project" value="InterPro"/>
</dbReference>
<name>A0A974PXQ6_9RHOO</name>
<gene>
    <name evidence="6" type="ORF">IWH25_15360</name>
</gene>
<dbReference type="InterPro" id="IPR000847">
    <property type="entry name" value="LysR_HTH_N"/>
</dbReference>
<dbReference type="PANTHER" id="PTHR30126:SF77">
    <property type="entry name" value="TRANSCRIPTIONAL REGULATORY PROTEIN"/>
    <property type="match status" value="1"/>
</dbReference>
<dbReference type="KEGG" id="ares:IWH25_15360"/>
<dbReference type="Pfam" id="PF00126">
    <property type="entry name" value="HTH_1"/>
    <property type="match status" value="1"/>
</dbReference>
<dbReference type="SUPFAM" id="SSF53850">
    <property type="entry name" value="Periplasmic binding protein-like II"/>
    <property type="match status" value="1"/>
</dbReference>
<dbReference type="Pfam" id="PF03466">
    <property type="entry name" value="LysR_substrate"/>
    <property type="match status" value="1"/>
</dbReference>
<protein>
    <submittedName>
        <fullName evidence="6">LysR family transcriptional regulator</fullName>
    </submittedName>
</protein>
<dbReference type="InterPro" id="IPR036388">
    <property type="entry name" value="WH-like_DNA-bd_sf"/>
</dbReference>
<accession>A0A974PXQ6</accession>
<evidence type="ECO:0000256" key="3">
    <source>
        <dbReference type="ARBA" id="ARBA00023125"/>
    </source>
</evidence>
<keyword evidence="7" id="KW-1185">Reference proteome</keyword>
<dbReference type="CDD" id="cd05466">
    <property type="entry name" value="PBP2_LTTR_substrate"/>
    <property type="match status" value="1"/>
</dbReference>
<dbReference type="AlphaFoldDB" id="A0A974PXQ6"/>
<dbReference type="Gene3D" id="1.10.10.10">
    <property type="entry name" value="Winged helix-like DNA-binding domain superfamily/Winged helix DNA-binding domain"/>
    <property type="match status" value="1"/>
</dbReference>
<keyword evidence="4" id="KW-0804">Transcription</keyword>
<evidence type="ECO:0000256" key="1">
    <source>
        <dbReference type="ARBA" id="ARBA00009437"/>
    </source>
</evidence>
<evidence type="ECO:0000256" key="2">
    <source>
        <dbReference type="ARBA" id="ARBA00023015"/>
    </source>
</evidence>
<dbReference type="Proteomes" id="UP000663444">
    <property type="component" value="Chromosome"/>
</dbReference>
<dbReference type="InterPro" id="IPR036390">
    <property type="entry name" value="WH_DNA-bd_sf"/>
</dbReference>
<dbReference type="FunFam" id="1.10.10.10:FF:000001">
    <property type="entry name" value="LysR family transcriptional regulator"/>
    <property type="match status" value="1"/>
</dbReference>
<keyword evidence="3" id="KW-0238">DNA-binding</keyword>
<dbReference type="EMBL" id="CP064781">
    <property type="protein sequence ID" value="QRJ63111.1"/>
    <property type="molecule type" value="Genomic_DNA"/>
</dbReference>
<dbReference type="InterPro" id="IPR005119">
    <property type="entry name" value="LysR_subst-bd"/>
</dbReference>
<dbReference type="Gene3D" id="3.40.190.10">
    <property type="entry name" value="Periplasmic binding protein-like II"/>
    <property type="match status" value="2"/>
</dbReference>
<dbReference type="PANTHER" id="PTHR30126">
    <property type="entry name" value="HTH-TYPE TRANSCRIPTIONAL REGULATOR"/>
    <property type="match status" value="1"/>
</dbReference>
<feature type="domain" description="HTH lysR-type" evidence="5">
    <location>
        <begin position="1"/>
        <end position="58"/>
    </location>
</feature>
<organism evidence="6 7">
    <name type="scientific">Azospira restricta</name>
    <dbReference type="NCBI Taxonomy" id="404405"/>
    <lineage>
        <taxon>Bacteria</taxon>
        <taxon>Pseudomonadati</taxon>
        <taxon>Pseudomonadota</taxon>
        <taxon>Betaproteobacteria</taxon>
        <taxon>Rhodocyclales</taxon>
        <taxon>Rhodocyclaceae</taxon>
        <taxon>Azospira</taxon>
    </lineage>
</organism>
<evidence type="ECO:0000256" key="4">
    <source>
        <dbReference type="ARBA" id="ARBA00023163"/>
    </source>
</evidence>
<evidence type="ECO:0000313" key="6">
    <source>
        <dbReference type="EMBL" id="QRJ63111.1"/>
    </source>
</evidence>
<dbReference type="GO" id="GO:0000976">
    <property type="term" value="F:transcription cis-regulatory region binding"/>
    <property type="evidence" value="ECO:0007669"/>
    <property type="project" value="TreeGrafter"/>
</dbReference>
<proteinExistence type="inferred from homology"/>
<keyword evidence="2" id="KW-0805">Transcription regulation</keyword>
<evidence type="ECO:0000313" key="7">
    <source>
        <dbReference type="Proteomes" id="UP000663444"/>
    </source>
</evidence>